<name>A0A0F9LDR4_9ZZZZ</name>
<protein>
    <submittedName>
        <fullName evidence="1">Uncharacterized protein</fullName>
    </submittedName>
</protein>
<accession>A0A0F9LDR4</accession>
<proteinExistence type="predicted"/>
<evidence type="ECO:0000313" key="1">
    <source>
        <dbReference type="EMBL" id="KKM25580.1"/>
    </source>
</evidence>
<reference evidence="1" key="1">
    <citation type="journal article" date="2015" name="Nature">
        <title>Complex archaea that bridge the gap between prokaryotes and eukaryotes.</title>
        <authorList>
            <person name="Spang A."/>
            <person name="Saw J.H."/>
            <person name="Jorgensen S.L."/>
            <person name="Zaremba-Niedzwiedzka K."/>
            <person name="Martijn J."/>
            <person name="Lind A.E."/>
            <person name="van Eijk R."/>
            <person name="Schleper C."/>
            <person name="Guy L."/>
            <person name="Ettema T.J."/>
        </authorList>
    </citation>
    <scope>NUCLEOTIDE SEQUENCE</scope>
</reference>
<comment type="caution">
    <text evidence="1">The sequence shown here is derived from an EMBL/GenBank/DDBJ whole genome shotgun (WGS) entry which is preliminary data.</text>
</comment>
<organism evidence="1">
    <name type="scientific">marine sediment metagenome</name>
    <dbReference type="NCBI Taxonomy" id="412755"/>
    <lineage>
        <taxon>unclassified sequences</taxon>
        <taxon>metagenomes</taxon>
        <taxon>ecological metagenomes</taxon>
    </lineage>
</organism>
<dbReference type="EMBL" id="LAZR01012688">
    <property type="protein sequence ID" value="KKM25580.1"/>
    <property type="molecule type" value="Genomic_DNA"/>
</dbReference>
<gene>
    <name evidence="1" type="ORF">LCGC14_1593650</name>
</gene>
<sequence>MTELEIMELVITDPACRTNFDDLHWTNIDQASLNSCFDRGLIRWNAGKLSLTPLGSSTCGGDRLTGASMGANEREV</sequence>
<dbReference type="AlphaFoldDB" id="A0A0F9LDR4"/>